<comment type="caution">
    <text evidence="1">The sequence shown here is derived from an EMBL/GenBank/DDBJ whole genome shotgun (WGS) entry which is preliminary data.</text>
</comment>
<sequence length="177" mass="20245">MFVEPCFIQTNDGFVCHGCPVSPPKCITLILTTPTQERREYTIFTCARVTVAYLMDLYCLYCEIESPRLQPLQYVKTVTTMQVNRIVPPSEWLNCIQWSKFQRLGRDRLSLELFIVRPSESNFYYAVGETGTVLMCRDSAKTLKLNQDTVSVLTGASTSCCLKPSIRLVDEMKEQEC</sequence>
<reference evidence="1 2" key="1">
    <citation type="journal article" date="2019" name="Sci. Rep.">
        <title>Orb-weaving spider Araneus ventricosus genome elucidates the spidroin gene catalogue.</title>
        <authorList>
            <person name="Kono N."/>
            <person name="Nakamura H."/>
            <person name="Ohtoshi R."/>
            <person name="Moran D.A.P."/>
            <person name="Shinohara A."/>
            <person name="Yoshida Y."/>
            <person name="Fujiwara M."/>
            <person name="Mori M."/>
            <person name="Tomita M."/>
            <person name="Arakawa K."/>
        </authorList>
    </citation>
    <scope>NUCLEOTIDE SEQUENCE [LARGE SCALE GENOMIC DNA]</scope>
</reference>
<protein>
    <submittedName>
        <fullName evidence="1">Uncharacterized protein</fullName>
    </submittedName>
</protein>
<dbReference type="EMBL" id="BGPR01050120">
    <property type="protein sequence ID" value="GBO27129.1"/>
    <property type="molecule type" value="Genomic_DNA"/>
</dbReference>
<dbReference type="AlphaFoldDB" id="A0A4Y2VPR2"/>
<evidence type="ECO:0000313" key="2">
    <source>
        <dbReference type="Proteomes" id="UP000499080"/>
    </source>
</evidence>
<accession>A0A4Y2VPR2</accession>
<evidence type="ECO:0000313" key="1">
    <source>
        <dbReference type="EMBL" id="GBO27129.1"/>
    </source>
</evidence>
<dbReference type="Proteomes" id="UP000499080">
    <property type="component" value="Unassembled WGS sequence"/>
</dbReference>
<gene>
    <name evidence="1" type="ORF">AVEN_212402_1</name>
</gene>
<dbReference type="OrthoDB" id="6459989at2759"/>
<keyword evidence="2" id="KW-1185">Reference proteome</keyword>
<organism evidence="1 2">
    <name type="scientific">Araneus ventricosus</name>
    <name type="common">Orbweaver spider</name>
    <name type="synonym">Epeira ventricosa</name>
    <dbReference type="NCBI Taxonomy" id="182803"/>
    <lineage>
        <taxon>Eukaryota</taxon>
        <taxon>Metazoa</taxon>
        <taxon>Ecdysozoa</taxon>
        <taxon>Arthropoda</taxon>
        <taxon>Chelicerata</taxon>
        <taxon>Arachnida</taxon>
        <taxon>Araneae</taxon>
        <taxon>Araneomorphae</taxon>
        <taxon>Entelegynae</taxon>
        <taxon>Araneoidea</taxon>
        <taxon>Araneidae</taxon>
        <taxon>Araneus</taxon>
    </lineage>
</organism>
<name>A0A4Y2VPR2_ARAVE</name>
<proteinExistence type="predicted"/>